<dbReference type="Proteomes" id="UP000016930">
    <property type="component" value="Unassembled WGS sequence"/>
</dbReference>
<dbReference type="GO" id="GO:0000772">
    <property type="term" value="F:mating pheromone activity"/>
    <property type="evidence" value="ECO:0007669"/>
    <property type="project" value="InterPro"/>
</dbReference>
<accession>M2QDU2</accession>
<reference evidence="2 3" key="1">
    <citation type="journal article" date="2012" name="Proc. Natl. Acad. Sci. U.S.A.">
        <title>Comparative genomics of Ceriporiopsis subvermispora and Phanerochaete chrysosporium provide insight into selective ligninolysis.</title>
        <authorList>
            <person name="Fernandez-Fueyo E."/>
            <person name="Ruiz-Duenas F.J."/>
            <person name="Ferreira P."/>
            <person name="Floudas D."/>
            <person name="Hibbett D.S."/>
            <person name="Canessa P."/>
            <person name="Larrondo L.F."/>
            <person name="James T.Y."/>
            <person name="Seelenfreund D."/>
            <person name="Lobos S."/>
            <person name="Polanco R."/>
            <person name="Tello M."/>
            <person name="Honda Y."/>
            <person name="Watanabe T."/>
            <person name="Watanabe T."/>
            <person name="Ryu J.S."/>
            <person name="Kubicek C.P."/>
            <person name="Schmoll M."/>
            <person name="Gaskell J."/>
            <person name="Hammel K.E."/>
            <person name="St John F.J."/>
            <person name="Vanden Wymelenberg A."/>
            <person name="Sabat G."/>
            <person name="Splinter BonDurant S."/>
            <person name="Syed K."/>
            <person name="Yadav J.S."/>
            <person name="Doddapaneni H."/>
            <person name="Subramanian V."/>
            <person name="Lavin J.L."/>
            <person name="Oguiza J.A."/>
            <person name="Perez G."/>
            <person name="Pisabarro A.G."/>
            <person name="Ramirez L."/>
            <person name="Santoyo F."/>
            <person name="Master E."/>
            <person name="Coutinho P.M."/>
            <person name="Henrissat B."/>
            <person name="Lombard V."/>
            <person name="Magnuson J.K."/>
            <person name="Kuees U."/>
            <person name="Hori C."/>
            <person name="Igarashi K."/>
            <person name="Samejima M."/>
            <person name="Held B.W."/>
            <person name="Barry K.W."/>
            <person name="LaButti K.M."/>
            <person name="Lapidus A."/>
            <person name="Lindquist E.A."/>
            <person name="Lucas S.M."/>
            <person name="Riley R."/>
            <person name="Salamov A.A."/>
            <person name="Hoffmeister D."/>
            <person name="Schwenk D."/>
            <person name="Hadar Y."/>
            <person name="Yarden O."/>
            <person name="de Vries R.P."/>
            <person name="Wiebenga A."/>
            <person name="Stenlid J."/>
            <person name="Eastwood D."/>
            <person name="Grigoriev I.V."/>
            <person name="Berka R.M."/>
            <person name="Blanchette R.A."/>
            <person name="Kersten P."/>
            <person name="Martinez A.T."/>
            <person name="Vicuna R."/>
            <person name="Cullen D."/>
        </authorList>
    </citation>
    <scope>NUCLEOTIDE SEQUENCE [LARGE SCALE GENOMIC DNA]</scope>
    <source>
        <strain evidence="2 3">B</strain>
    </source>
</reference>
<dbReference type="InterPro" id="IPR012597">
    <property type="entry name" value="Pheromone"/>
</dbReference>
<protein>
    <submittedName>
        <fullName evidence="2">B mating type pheromone</fullName>
    </submittedName>
</protein>
<dbReference type="EMBL" id="KB445801">
    <property type="protein sequence ID" value="EMD35218.1"/>
    <property type="molecule type" value="Genomic_DNA"/>
</dbReference>
<dbReference type="HOGENOM" id="CLU_3087051_0_0_1"/>
<name>M2QDU2_CERS8</name>
<organism evidence="2 3">
    <name type="scientific">Ceriporiopsis subvermispora (strain B)</name>
    <name type="common">White-rot fungus</name>
    <name type="synonym">Gelatoporia subvermispora</name>
    <dbReference type="NCBI Taxonomy" id="914234"/>
    <lineage>
        <taxon>Eukaryota</taxon>
        <taxon>Fungi</taxon>
        <taxon>Dikarya</taxon>
        <taxon>Basidiomycota</taxon>
        <taxon>Agaricomycotina</taxon>
        <taxon>Agaricomycetes</taxon>
        <taxon>Polyporales</taxon>
        <taxon>Gelatoporiaceae</taxon>
        <taxon>Gelatoporia</taxon>
    </lineage>
</organism>
<sequence>MDFFDSFEPLPVSEPTELSPCEHSTSSATDELSIPADFEHDTSSGHFFCVIA</sequence>
<gene>
    <name evidence="2" type="primary">CsPh10</name>
    <name evidence="2" type="ORF">CERSUDRAFT_172049</name>
</gene>
<evidence type="ECO:0000313" key="3">
    <source>
        <dbReference type="Proteomes" id="UP000016930"/>
    </source>
</evidence>
<dbReference type="Pfam" id="PF08015">
    <property type="entry name" value="Pheromone"/>
    <property type="match status" value="1"/>
</dbReference>
<dbReference type="AlphaFoldDB" id="M2QDU2"/>
<feature type="region of interest" description="Disordered" evidence="1">
    <location>
        <begin position="1"/>
        <end position="30"/>
    </location>
</feature>
<dbReference type="GO" id="GO:0016020">
    <property type="term" value="C:membrane"/>
    <property type="evidence" value="ECO:0007669"/>
    <property type="project" value="InterPro"/>
</dbReference>
<keyword evidence="3" id="KW-1185">Reference proteome</keyword>
<evidence type="ECO:0000313" key="2">
    <source>
        <dbReference type="EMBL" id="EMD35218.1"/>
    </source>
</evidence>
<evidence type="ECO:0000256" key="1">
    <source>
        <dbReference type="SAM" id="MobiDB-lite"/>
    </source>
</evidence>
<proteinExistence type="predicted"/>